<dbReference type="CDD" id="cd02440">
    <property type="entry name" value="AdoMet_MTases"/>
    <property type="match status" value="1"/>
</dbReference>
<feature type="binding site" evidence="6">
    <location>
        <position position="154"/>
    </location>
    <ligand>
        <name>S-adenosyl-L-methionine</name>
        <dbReference type="ChEBI" id="CHEBI:59789"/>
    </ligand>
</feature>
<accession>A0A7C3UYF4</accession>
<dbReference type="Gene3D" id="3.10.330.20">
    <property type="match status" value="1"/>
</dbReference>
<evidence type="ECO:0000256" key="4">
    <source>
        <dbReference type="ARBA" id="ARBA00022694"/>
    </source>
</evidence>
<dbReference type="GO" id="GO:0160107">
    <property type="term" value="F:tRNA (adenine(58)-N1)-methyltransferase activity"/>
    <property type="evidence" value="ECO:0007669"/>
    <property type="project" value="UniProtKB-EC"/>
</dbReference>
<comment type="function">
    <text evidence="5">Catalyzes the S-adenosyl-L-methionine-dependent formation of N(1)-methyladenine at position 58 (m1A58) in tRNA.</text>
</comment>
<dbReference type="EC" id="2.1.1.220" evidence="5"/>
<comment type="similarity">
    <text evidence="5">Belongs to the class I-like SAM-binding methyltransferase superfamily. TRM61 family.</text>
</comment>
<organism evidence="8">
    <name type="scientific">candidate division WOR-3 bacterium</name>
    <dbReference type="NCBI Taxonomy" id="2052148"/>
    <lineage>
        <taxon>Bacteria</taxon>
        <taxon>Bacteria division WOR-3</taxon>
    </lineage>
</organism>
<evidence type="ECO:0000256" key="6">
    <source>
        <dbReference type="PIRSR" id="PIRSR017269-1"/>
    </source>
</evidence>
<reference evidence="8" key="1">
    <citation type="journal article" date="2020" name="mSystems">
        <title>Genome- and Community-Level Interaction Insights into Carbon Utilization and Element Cycling Functions of Hydrothermarchaeota in Hydrothermal Sediment.</title>
        <authorList>
            <person name="Zhou Z."/>
            <person name="Liu Y."/>
            <person name="Xu W."/>
            <person name="Pan J."/>
            <person name="Luo Z.H."/>
            <person name="Li M."/>
        </authorList>
    </citation>
    <scope>NUCLEOTIDE SEQUENCE [LARGE SCALE GENOMIC DNA]</scope>
    <source>
        <strain evidence="8">SpSt-906</strain>
    </source>
</reference>
<feature type="binding site" evidence="6">
    <location>
        <position position="126"/>
    </location>
    <ligand>
        <name>S-adenosyl-L-methionine</name>
        <dbReference type="ChEBI" id="CHEBI:59789"/>
    </ligand>
</feature>
<sequence>MIEEGELVLLYNSENTQYLISLPKEGQFSTHKGIISLSEIREKNFGDKVLSHTQYPFYILRPTLNDLVMKTKRRTTIIYPKDAGYLLLNSAVFPGAKVLEVGTGSGAFTIVLANFVRPNGKVYSYEMREEFLELARENLMRAHLLNYVELIKRDVAREGFSEGEADCVFVDVAEPWELVKWSQLALKGGGTFASISPNIEQVQKTCRTLELTGFVRIKVFEMQKREIMVRLTGTRPKERGITHTGYLVFAQKVNREE</sequence>
<feature type="domain" description="tRNA (adenine(58)-N(1))-methyltransferase catalytic subunit TRM61 C-terminal" evidence="7">
    <location>
        <begin position="58"/>
        <end position="231"/>
    </location>
</feature>
<keyword evidence="1 5" id="KW-0489">Methyltransferase</keyword>
<protein>
    <recommendedName>
        <fullName evidence="5">tRNA (adenine(58)-N(1))-methyltransferase TrmI</fullName>
        <ecNumber evidence="5">2.1.1.220</ecNumber>
    </recommendedName>
</protein>
<proteinExistence type="inferred from homology"/>
<dbReference type="FunFam" id="3.10.330.20:FF:000003">
    <property type="entry name" value="tRNA (Adenine(58)-N(1))-methyltransferase, mitochondrial isoform X1"/>
    <property type="match status" value="1"/>
</dbReference>
<dbReference type="PANTHER" id="PTHR12133">
    <property type="entry name" value="TRNA (ADENINE(58)-N(1))-METHYLTRANSFERASE"/>
    <property type="match status" value="1"/>
</dbReference>
<evidence type="ECO:0000256" key="5">
    <source>
        <dbReference type="PIRNR" id="PIRNR017269"/>
    </source>
</evidence>
<feature type="binding site" evidence="6">
    <location>
        <position position="171"/>
    </location>
    <ligand>
        <name>S-adenosyl-L-methionine</name>
        <dbReference type="ChEBI" id="CHEBI:59789"/>
    </ligand>
</feature>
<dbReference type="SUPFAM" id="SSF53335">
    <property type="entry name" value="S-adenosyl-L-methionine-dependent methyltransferases"/>
    <property type="match status" value="1"/>
</dbReference>
<dbReference type="InterPro" id="IPR049470">
    <property type="entry name" value="TRM61_C"/>
</dbReference>
<dbReference type="GO" id="GO:0031515">
    <property type="term" value="C:tRNA (m1A) methyltransferase complex"/>
    <property type="evidence" value="ECO:0007669"/>
    <property type="project" value="UniProtKB-UniRule"/>
</dbReference>
<dbReference type="Pfam" id="PF08704">
    <property type="entry name" value="GCD14"/>
    <property type="match status" value="1"/>
</dbReference>
<dbReference type="PROSITE" id="PS51620">
    <property type="entry name" value="SAM_TRM61"/>
    <property type="match status" value="1"/>
</dbReference>
<dbReference type="PIRSF" id="PIRSF017269">
    <property type="entry name" value="GCD14"/>
    <property type="match status" value="1"/>
</dbReference>
<comment type="caution">
    <text evidence="8">The sequence shown here is derived from an EMBL/GenBank/DDBJ whole genome shotgun (WGS) entry which is preliminary data.</text>
</comment>
<dbReference type="Gene3D" id="3.40.50.150">
    <property type="entry name" value="Vaccinia Virus protein VP39"/>
    <property type="match status" value="1"/>
</dbReference>
<keyword evidence="3 5" id="KW-0949">S-adenosyl-L-methionine</keyword>
<keyword evidence="4 5" id="KW-0819">tRNA processing</keyword>
<keyword evidence="2 5" id="KW-0808">Transferase</keyword>
<evidence type="ECO:0000256" key="3">
    <source>
        <dbReference type="ARBA" id="ARBA00022691"/>
    </source>
</evidence>
<dbReference type="AlphaFoldDB" id="A0A7C3UYF4"/>
<evidence type="ECO:0000313" key="8">
    <source>
        <dbReference type="EMBL" id="HGE98787.1"/>
    </source>
</evidence>
<dbReference type="InterPro" id="IPR014816">
    <property type="entry name" value="tRNA_MeTrfase_Gcd14"/>
</dbReference>
<dbReference type="GO" id="GO:0030488">
    <property type="term" value="P:tRNA methylation"/>
    <property type="evidence" value="ECO:0007669"/>
    <property type="project" value="InterPro"/>
</dbReference>
<dbReference type="EMBL" id="DTMQ01000011">
    <property type="protein sequence ID" value="HGE98787.1"/>
    <property type="molecule type" value="Genomic_DNA"/>
</dbReference>
<comment type="subunit">
    <text evidence="5">Homotetramer composed of a dimer of dimers.</text>
</comment>
<comment type="catalytic activity">
    <reaction evidence="5">
        <text>adenosine(58) in tRNA + S-adenosyl-L-methionine = N(1)-methyladenosine(58) in tRNA + S-adenosyl-L-homocysteine + H(+)</text>
        <dbReference type="Rhea" id="RHEA:43152"/>
        <dbReference type="Rhea" id="RHEA-COMP:10365"/>
        <dbReference type="Rhea" id="RHEA-COMP:10366"/>
        <dbReference type="ChEBI" id="CHEBI:15378"/>
        <dbReference type="ChEBI" id="CHEBI:57856"/>
        <dbReference type="ChEBI" id="CHEBI:59789"/>
        <dbReference type="ChEBI" id="CHEBI:74411"/>
        <dbReference type="ChEBI" id="CHEBI:74491"/>
        <dbReference type="EC" id="2.1.1.220"/>
    </reaction>
</comment>
<gene>
    <name evidence="8" type="ORF">ENX07_01775</name>
</gene>
<dbReference type="InterPro" id="IPR029063">
    <property type="entry name" value="SAM-dependent_MTases_sf"/>
</dbReference>
<name>A0A7C3UYF4_UNCW3</name>
<evidence type="ECO:0000259" key="7">
    <source>
        <dbReference type="Pfam" id="PF08704"/>
    </source>
</evidence>
<dbReference type="PANTHER" id="PTHR12133:SF1">
    <property type="entry name" value="TRNA (ADENINE(58)-N(1))-METHYLTRANSFERASE, MITOCHONDRIAL"/>
    <property type="match status" value="1"/>
</dbReference>
<evidence type="ECO:0000256" key="1">
    <source>
        <dbReference type="ARBA" id="ARBA00022603"/>
    </source>
</evidence>
<evidence type="ECO:0000256" key="2">
    <source>
        <dbReference type="ARBA" id="ARBA00022679"/>
    </source>
</evidence>